<dbReference type="Proteomes" id="UP000652761">
    <property type="component" value="Unassembled WGS sequence"/>
</dbReference>
<evidence type="ECO:0000313" key="1">
    <source>
        <dbReference type="EMBL" id="MQM20544.1"/>
    </source>
</evidence>
<keyword evidence="2" id="KW-1185">Reference proteome</keyword>
<proteinExistence type="predicted"/>
<reference evidence="1" key="1">
    <citation type="submission" date="2017-07" db="EMBL/GenBank/DDBJ databases">
        <title>Taro Niue Genome Assembly and Annotation.</title>
        <authorList>
            <person name="Atibalentja N."/>
            <person name="Keating K."/>
            <person name="Fields C.J."/>
        </authorList>
    </citation>
    <scope>NUCLEOTIDE SEQUENCE</scope>
    <source>
        <strain evidence="1">Niue_2</strain>
        <tissue evidence="1">Leaf</tissue>
    </source>
</reference>
<comment type="caution">
    <text evidence="1">The sequence shown here is derived from an EMBL/GenBank/DDBJ whole genome shotgun (WGS) entry which is preliminary data.</text>
</comment>
<gene>
    <name evidence="1" type="ORF">Taro_053565</name>
</gene>
<evidence type="ECO:0000313" key="2">
    <source>
        <dbReference type="Proteomes" id="UP000652761"/>
    </source>
</evidence>
<name>A0A843XLI9_COLES</name>
<dbReference type="EMBL" id="NMUH01009928">
    <property type="protein sequence ID" value="MQM20544.1"/>
    <property type="molecule type" value="Genomic_DNA"/>
</dbReference>
<sequence length="93" mass="9965">MSSKKIVTVTYEIVTTDGSSVDTATGCVDTLSQSGNWVFWRLGLLETGSSVDITGDCVDTLDPIFMKLLQGMIPSVDTINGCVDTTMIRIVCP</sequence>
<accession>A0A843XLI9</accession>
<dbReference type="AlphaFoldDB" id="A0A843XLI9"/>
<protein>
    <submittedName>
        <fullName evidence="1">Uncharacterized protein</fullName>
    </submittedName>
</protein>
<organism evidence="1 2">
    <name type="scientific">Colocasia esculenta</name>
    <name type="common">Wild taro</name>
    <name type="synonym">Arum esculentum</name>
    <dbReference type="NCBI Taxonomy" id="4460"/>
    <lineage>
        <taxon>Eukaryota</taxon>
        <taxon>Viridiplantae</taxon>
        <taxon>Streptophyta</taxon>
        <taxon>Embryophyta</taxon>
        <taxon>Tracheophyta</taxon>
        <taxon>Spermatophyta</taxon>
        <taxon>Magnoliopsida</taxon>
        <taxon>Liliopsida</taxon>
        <taxon>Araceae</taxon>
        <taxon>Aroideae</taxon>
        <taxon>Colocasieae</taxon>
        <taxon>Colocasia</taxon>
    </lineage>
</organism>